<dbReference type="AlphaFoldDB" id="A0AAV9XKW4"/>
<gene>
    <name evidence="2" type="ORF">TWF694_006209</name>
</gene>
<protein>
    <submittedName>
        <fullName evidence="2">Uncharacterized protein</fullName>
    </submittedName>
</protein>
<accession>A0AAV9XKW4</accession>
<feature type="transmembrane region" description="Helical" evidence="1">
    <location>
        <begin position="20"/>
        <end position="43"/>
    </location>
</feature>
<keyword evidence="1" id="KW-1133">Transmembrane helix</keyword>
<reference evidence="2 3" key="1">
    <citation type="submission" date="2019-10" db="EMBL/GenBank/DDBJ databases">
        <authorList>
            <person name="Palmer J.M."/>
        </authorList>
    </citation>
    <scope>NUCLEOTIDE SEQUENCE [LARGE SCALE GENOMIC DNA]</scope>
    <source>
        <strain evidence="2 3">TWF694</strain>
    </source>
</reference>
<sequence>MDDSGSCLVDDKRLEIEDWLVVGAYILCMGIACTIIVATTFGMGSHINQGISRENITKLLKTLCKQQLLFGLHSLSLSL</sequence>
<proteinExistence type="predicted"/>
<dbReference type="EMBL" id="JAVHJO010000002">
    <property type="protein sequence ID" value="KAK6542246.1"/>
    <property type="molecule type" value="Genomic_DNA"/>
</dbReference>
<comment type="caution">
    <text evidence="2">The sequence shown here is derived from an EMBL/GenBank/DDBJ whole genome shotgun (WGS) entry which is preliminary data.</text>
</comment>
<evidence type="ECO:0000313" key="2">
    <source>
        <dbReference type="EMBL" id="KAK6542246.1"/>
    </source>
</evidence>
<evidence type="ECO:0000313" key="3">
    <source>
        <dbReference type="Proteomes" id="UP001365542"/>
    </source>
</evidence>
<keyword evidence="1" id="KW-0472">Membrane</keyword>
<keyword evidence="1" id="KW-0812">Transmembrane</keyword>
<dbReference type="Proteomes" id="UP001365542">
    <property type="component" value="Unassembled WGS sequence"/>
</dbReference>
<organism evidence="2 3">
    <name type="scientific">Orbilia ellipsospora</name>
    <dbReference type="NCBI Taxonomy" id="2528407"/>
    <lineage>
        <taxon>Eukaryota</taxon>
        <taxon>Fungi</taxon>
        <taxon>Dikarya</taxon>
        <taxon>Ascomycota</taxon>
        <taxon>Pezizomycotina</taxon>
        <taxon>Orbiliomycetes</taxon>
        <taxon>Orbiliales</taxon>
        <taxon>Orbiliaceae</taxon>
        <taxon>Orbilia</taxon>
    </lineage>
</organism>
<evidence type="ECO:0000256" key="1">
    <source>
        <dbReference type="SAM" id="Phobius"/>
    </source>
</evidence>
<keyword evidence="3" id="KW-1185">Reference proteome</keyword>
<name>A0AAV9XKW4_9PEZI</name>